<dbReference type="RefSeq" id="WP_123925182.1">
    <property type="nucleotide sequence ID" value="NZ_JBPSDP010000002.1"/>
</dbReference>
<comment type="subunit">
    <text evidence="1">Homodimer.</text>
</comment>
<dbReference type="SUPFAM" id="SSF46689">
    <property type="entry name" value="Homeodomain-like"/>
    <property type="match status" value="1"/>
</dbReference>
<dbReference type="InterPro" id="IPR001647">
    <property type="entry name" value="HTH_TetR"/>
</dbReference>
<keyword evidence="9" id="KW-1185">Reference proteome</keyword>
<evidence type="ECO:0000256" key="3">
    <source>
        <dbReference type="ARBA" id="ARBA00023015"/>
    </source>
</evidence>
<gene>
    <name evidence="8" type="ORF">EF294_01190</name>
</gene>
<dbReference type="PANTHER" id="PTHR30055:SF229">
    <property type="entry name" value="HTH-TYPE TRANSCRIPTIONAL REPRESSOR RV1474C"/>
    <property type="match status" value="1"/>
</dbReference>
<dbReference type="FunFam" id="1.10.357.10:FF:000013">
    <property type="entry name" value="TetR family transcriptional regulator"/>
    <property type="match status" value="1"/>
</dbReference>
<proteinExistence type="predicted"/>
<evidence type="ECO:0000256" key="2">
    <source>
        <dbReference type="ARBA" id="ARBA00022491"/>
    </source>
</evidence>
<dbReference type="PROSITE" id="PS01081">
    <property type="entry name" value="HTH_TETR_1"/>
    <property type="match status" value="1"/>
</dbReference>
<dbReference type="InterPro" id="IPR009057">
    <property type="entry name" value="Homeodomain-like_sf"/>
</dbReference>
<dbReference type="GO" id="GO:0003700">
    <property type="term" value="F:DNA-binding transcription factor activity"/>
    <property type="evidence" value="ECO:0007669"/>
    <property type="project" value="TreeGrafter"/>
</dbReference>
<accession>A0A3N4GT68</accession>
<dbReference type="InterPro" id="IPR050109">
    <property type="entry name" value="HTH-type_TetR-like_transc_reg"/>
</dbReference>
<keyword evidence="5" id="KW-0804">Transcription</keyword>
<dbReference type="InterPro" id="IPR023772">
    <property type="entry name" value="DNA-bd_HTH_TetR-type_CS"/>
</dbReference>
<sequence length="200" mass="22379">MPKVSDDRLAARRREILDGARHCFAEYGYDGATVKRIEESTGLSRGAIFHHFRDKEALFLALASEDAERMADVAAEQGLVQVMRDVLARPQDFNWLGTRLEIARKLRTDKSFRDAWMSHSADVEKATLARLERGRASGRLRDDVPTEVLVKYLDLVLDGLITRLATGQPTDDLHDVLDLVEESVRMARGAPADSTSNTTL</sequence>
<dbReference type="InterPro" id="IPR036271">
    <property type="entry name" value="Tet_transcr_reg_TetR-rel_C_sf"/>
</dbReference>
<dbReference type="OrthoDB" id="5816932at2"/>
<feature type="domain" description="HTH tetR-type" evidence="7">
    <location>
        <begin position="10"/>
        <end position="70"/>
    </location>
</feature>
<keyword evidence="2" id="KW-0678">Repressor</keyword>
<feature type="DNA-binding region" description="H-T-H motif" evidence="6">
    <location>
        <begin position="33"/>
        <end position="52"/>
    </location>
</feature>
<dbReference type="Pfam" id="PF00440">
    <property type="entry name" value="TetR_N"/>
    <property type="match status" value="1"/>
</dbReference>
<dbReference type="SUPFAM" id="SSF48498">
    <property type="entry name" value="Tetracyclin repressor-like, C-terminal domain"/>
    <property type="match status" value="1"/>
</dbReference>
<evidence type="ECO:0000256" key="4">
    <source>
        <dbReference type="ARBA" id="ARBA00023125"/>
    </source>
</evidence>
<dbReference type="Gene3D" id="1.10.357.10">
    <property type="entry name" value="Tetracycline Repressor, domain 2"/>
    <property type="match status" value="1"/>
</dbReference>
<evidence type="ECO:0000256" key="1">
    <source>
        <dbReference type="ARBA" id="ARBA00011738"/>
    </source>
</evidence>
<dbReference type="Proteomes" id="UP000267536">
    <property type="component" value="Unassembled WGS sequence"/>
</dbReference>
<evidence type="ECO:0000313" key="9">
    <source>
        <dbReference type="Proteomes" id="UP000267536"/>
    </source>
</evidence>
<dbReference type="PROSITE" id="PS50977">
    <property type="entry name" value="HTH_TETR_2"/>
    <property type="match status" value="1"/>
</dbReference>
<keyword evidence="4 6" id="KW-0238">DNA-binding</keyword>
<reference evidence="8 9" key="1">
    <citation type="submission" date="2018-11" db="EMBL/GenBank/DDBJ databases">
        <title>Draft genome sequence of Gordonia sp. RS15-1S isolated from rice stems.</title>
        <authorList>
            <person name="Muangham S."/>
        </authorList>
    </citation>
    <scope>NUCLEOTIDE SEQUENCE [LARGE SCALE GENOMIC DNA]</scope>
    <source>
        <strain evidence="8 9">RS15-1S</strain>
    </source>
</reference>
<name>A0A3N4GT68_9ACTN</name>
<dbReference type="AlphaFoldDB" id="A0A3N4GT68"/>
<evidence type="ECO:0000256" key="5">
    <source>
        <dbReference type="ARBA" id="ARBA00023163"/>
    </source>
</evidence>
<protein>
    <submittedName>
        <fullName evidence="8">TetR/AcrR family transcriptional regulator</fullName>
    </submittedName>
</protein>
<keyword evidence="3" id="KW-0805">Transcription regulation</keyword>
<evidence type="ECO:0000256" key="6">
    <source>
        <dbReference type="PROSITE-ProRule" id="PRU00335"/>
    </source>
</evidence>
<evidence type="ECO:0000313" key="8">
    <source>
        <dbReference type="EMBL" id="RPA66223.1"/>
    </source>
</evidence>
<dbReference type="EMBL" id="RKMH01000001">
    <property type="protein sequence ID" value="RPA66223.1"/>
    <property type="molecule type" value="Genomic_DNA"/>
</dbReference>
<evidence type="ECO:0000259" key="7">
    <source>
        <dbReference type="PROSITE" id="PS50977"/>
    </source>
</evidence>
<organism evidence="8 9">
    <name type="scientific">Gordonia oryzae</name>
    <dbReference type="NCBI Taxonomy" id="2487349"/>
    <lineage>
        <taxon>Bacteria</taxon>
        <taxon>Bacillati</taxon>
        <taxon>Actinomycetota</taxon>
        <taxon>Actinomycetes</taxon>
        <taxon>Mycobacteriales</taxon>
        <taxon>Gordoniaceae</taxon>
        <taxon>Gordonia</taxon>
    </lineage>
</organism>
<dbReference type="PANTHER" id="PTHR30055">
    <property type="entry name" value="HTH-TYPE TRANSCRIPTIONAL REGULATOR RUTR"/>
    <property type="match status" value="1"/>
</dbReference>
<dbReference type="PRINTS" id="PR00455">
    <property type="entry name" value="HTHTETR"/>
</dbReference>
<dbReference type="GO" id="GO:0000976">
    <property type="term" value="F:transcription cis-regulatory region binding"/>
    <property type="evidence" value="ECO:0007669"/>
    <property type="project" value="TreeGrafter"/>
</dbReference>
<comment type="caution">
    <text evidence="8">The sequence shown here is derived from an EMBL/GenBank/DDBJ whole genome shotgun (WGS) entry which is preliminary data.</text>
</comment>